<dbReference type="EMBL" id="CCXY01000163">
    <property type="protein sequence ID" value="CEG12553.1"/>
    <property type="molecule type" value="Genomic_DNA"/>
</dbReference>
<dbReference type="AlphaFoldDB" id="A0A098E962"/>
<protein>
    <submittedName>
        <fullName evidence="1">Uncharacterized protein</fullName>
    </submittedName>
</protein>
<reference evidence="1" key="1">
    <citation type="submission" date="2014-09" db="EMBL/GenBank/DDBJ databases">
        <authorList>
            <person name="Probst J Alexander"/>
        </authorList>
    </citation>
    <scope>NUCLEOTIDE SEQUENCE</scope>
</reference>
<name>A0A098E962_9ZZZZ</name>
<sequence>MEPVTISLTEEISKKIKYISSTEQISIYDAIKAAVNEYYIKGVRAQIESESIQRLYSEDVIDKEILFKLLPAKDAEAIIIGVESAKKAYPAAKNVWKKANIDI</sequence>
<gene>
    <name evidence="1" type="ORF">MSIBF_A2450008</name>
</gene>
<accession>A0A098E962</accession>
<proteinExistence type="predicted"/>
<organism evidence="1">
    <name type="scientific">groundwater metagenome</name>
    <dbReference type="NCBI Taxonomy" id="717931"/>
    <lineage>
        <taxon>unclassified sequences</taxon>
        <taxon>metagenomes</taxon>
        <taxon>ecological metagenomes</taxon>
    </lineage>
</organism>
<evidence type="ECO:0000313" key="1">
    <source>
        <dbReference type="EMBL" id="CEG12553.1"/>
    </source>
</evidence>